<evidence type="ECO:0000313" key="3">
    <source>
        <dbReference type="Proteomes" id="UP000058074"/>
    </source>
</evidence>
<name>A0A0N9UB22_SPHMC</name>
<dbReference type="KEGG" id="smag:AN936_20300"/>
<evidence type="ECO:0000313" key="2">
    <source>
        <dbReference type="EMBL" id="ALH82610.1"/>
    </source>
</evidence>
<organism evidence="2 3">
    <name type="scientific">Sphingopyxis macrogoltabida</name>
    <name type="common">Sphingomonas macrogoltabidus</name>
    <dbReference type="NCBI Taxonomy" id="33050"/>
    <lineage>
        <taxon>Bacteria</taxon>
        <taxon>Pseudomonadati</taxon>
        <taxon>Pseudomonadota</taxon>
        <taxon>Alphaproteobacteria</taxon>
        <taxon>Sphingomonadales</taxon>
        <taxon>Sphingomonadaceae</taxon>
        <taxon>Sphingopyxis</taxon>
    </lineage>
</organism>
<reference evidence="2 3" key="1">
    <citation type="journal article" date="2015" name="Genome Announc.">
        <title>Complete Genome Sequence of Polypropylene Glycol- and Polyethylene Glycol-Degrading Sphingopyxis macrogoltabida Strain EY-1.</title>
        <authorList>
            <person name="Ohtsubo Y."/>
            <person name="Nagata Y."/>
            <person name="Numata M."/>
            <person name="Tsuchikane K."/>
            <person name="Hosoyama A."/>
            <person name="Yamazoe A."/>
            <person name="Tsuda M."/>
            <person name="Fujita N."/>
            <person name="Kawai F."/>
        </authorList>
    </citation>
    <scope>NUCLEOTIDE SEQUENCE [LARGE SCALE GENOMIC DNA]</scope>
    <source>
        <strain evidence="2 3">EY-1</strain>
    </source>
</reference>
<dbReference type="AlphaFoldDB" id="A0A0N9UB22"/>
<evidence type="ECO:0000256" key="1">
    <source>
        <dbReference type="SAM" id="Phobius"/>
    </source>
</evidence>
<dbReference type="PATRIC" id="fig|33050.5.peg.4210"/>
<keyword evidence="1" id="KW-0812">Transmembrane</keyword>
<gene>
    <name evidence="2" type="ORF">AN936_20300</name>
</gene>
<keyword evidence="1" id="KW-1133">Transmembrane helix</keyword>
<sequence>MKIANITAAVAILLWFGLAILGRNLLIDALTDDVPDWPTVSSIDFGIILPMSLASALLAWAWLCNGFLRRPWALAVPSVMCLATMLPYFMVMGGGV</sequence>
<dbReference type="RefSeq" id="WP_054589628.1">
    <property type="nucleotide sequence ID" value="NZ_CP012700.1"/>
</dbReference>
<protein>
    <submittedName>
        <fullName evidence="2">Uncharacterized protein</fullName>
    </submittedName>
</protein>
<keyword evidence="1" id="KW-0472">Membrane</keyword>
<dbReference type="EMBL" id="CP012700">
    <property type="protein sequence ID" value="ALH82610.1"/>
    <property type="molecule type" value="Genomic_DNA"/>
</dbReference>
<dbReference type="Proteomes" id="UP000058074">
    <property type="component" value="Chromosome"/>
</dbReference>
<feature type="transmembrane region" description="Helical" evidence="1">
    <location>
        <begin position="72"/>
        <end position="91"/>
    </location>
</feature>
<feature type="transmembrane region" description="Helical" evidence="1">
    <location>
        <begin position="45"/>
        <end position="65"/>
    </location>
</feature>
<proteinExistence type="predicted"/>
<accession>A0A0N9UB22</accession>